<proteinExistence type="predicted"/>
<dbReference type="AlphaFoldDB" id="A0A016UW66"/>
<dbReference type="Proteomes" id="UP000024635">
    <property type="component" value="Unassembled WGS sequence"/>
</dbReference>
<evidence type="ECO:0000256" key="1">
    <source>
        <dbReference type="SAM" id="SignalP"/>
    </source>
</evidence>
<gene>
    <name evidence="2" type="primary">Acey_s0024.g991</name>
    <name evidence="2" type="ORF">Y032_0024g991</name>
</gene>
<dbReference type="EMBL" id="JARK01001360">
    <property type="protein sequence ID" value="EYC19654.1"/>
    <property type="molecule type" value="Genomic_DNA"/>
</dbReference>
<keyword evidence="3" id="KW-1185">Reference proteome</keyword>
<evidence type="ECO:0000313" key="2">
    <source>
        <dbReference type="EMBL" id="EYC19654.1"/>
    </source>
</evidence>
<reference evidence="3" key="1">
    <citation type="journal article" date="2015" name="Nat. Genet.">
        <title>The genome and transcriptome of the zoonotic hookworm Ancylostoma ceylanicum identify infection-specific gene families.</title>
        <authorList>
            <person name="Schwarz E.M."/>
            <person name="Hu Y."/>
            <person name="Antoshechkin I."/>
            <person name="Miller M.M."/>
            <person name="Sternberg P.W."/>
            <person name="Aroian R.V."/>
        </authorList>
    </citation>
    <scope>NUCLEOTIDE SEQUENCE</scope>
    <source>
        <strain evidence="3">HY135</strain>
    </source>
</reference>
<comment type="caution">
    <text evidence="2">The sequence shown here is derived from an EMBL/GenBank/DDBJ whole genome shotgun (WGS) entry which is preliminary data.</text>
</comment>
<protein>
    <submittedName>
        <fullName evidence="2">Uncharacterized protein</fullName>
    </submittedName>
</protein>
<feature type="signal peptide" evidence="1">
    <location>
        <begin position="1"/>
        <end position="19"/>
    </location>
</feature>
<name>A0A016UW66_9BILA</name>
<evidence type="ECO:0000313" key="3">
    <source>
        <dbReference type="Proteomes" id="UP000024635"/>
    </source>
</evidence>
<sequence>MRNFRLLWLVSLILEATYGLSTVNDLIILNRLKKAYWLPVRPKKEEQVDKIANRHMLKQPLMKFDLLWKKFHGRKRSPPQLVFL</sequence>
<keyword evidence="1" id="KW-0732">Signal</keyword>
<accession>A0A016UW66</accession>
<organism evidence="2 3">
    <name type="scientific">Ancylostoma ceylanicum</name>
    <dbReference type="NCBI Taxonomy" id="53326"/>
    <lineage>
        <taxon>Eukaryota</taxon>
        <taxon>Metazoa</taxon>
        <taxon>Ecdysozoa</taxon>
        <taxon>Nematoda</taxon>
        <taxon>Chromadorea</taxon>
        <taxon>Rhabditida</taxon>
        <taxon>Rhabditina</taxon>
        <taxon>Rhabditomorpha</taxon>
        <taxon>Strongyloidea</taxon>
        <taxon>Ancylostomatidae</taxon>
        <taxon>Ancylostomatinae</taxon>
        <taxon>Ancylostoma</taxon>
    </lineage>
</organism>
<dbReference type="OrthoDB" id="5816677at2759"/>
<feature type="chain" id="PRO_5001489838" evidence="1">
    <location>
        <begin position="20"/>
        <end position="84"/>
    </location>
</feature>